<gene>
    <name evidence="2" type="ORF">EPI10_004582</name>
</gene>
<evidence type="ECO:0000256" key="1">
    <source>
        <dbReference type="SAM" id="MobiDB-lite"/>
    </source>
</evidence>
<feature type="region of interest" description="Disordered" evidence="1">
    <location>
        <begin position="38"/>
        <end position="108"/>
    </location>
</feature>
<protein>
    <submittedName>
        <fullName evidence="2">Late embryogenesis abundant protein-like</fullName>
    </submittedName>
</protein>
<dbReference type="GO" id="GO:0005829">
    <property type="term" value="C:cytosol"/>
    <property type="evidence" value="ECO:0007669"/>
    <property type="project" value="TreeGrafter"/>
</dbReference>
<dbReference type="Pfam" id="PF00257">
    <property type="entry name" value="Dehydrin"/>
    <property type="match status" value="1"/>
</dbReference>
<feature type="compositionally biased region" description="Low complexity" evidence="1">
    <location>
        <begin position="80"/>
        <end position="89"/>
    </location>
</feature>
<feature type="compositionally biased region" description="Basic and acidic residues" evidence="1">
    <location>
        <begin position="93"/>
        <end position="108"/>
    </location>
</feature>
<dbReference type="EMBL" id="SMMG02000002">
    <property type="protein sequence ID" value="KAA3482331.1"/>
    <property type="molecule type" value="Genomic_DNA"/>
</dbReference>
<dbReference type="InterPro" id="IPR000167">
    <property type="entry name" value="Dehydrin"/>
</dbReference>
<evidence type="ECO:0000313" key="3">
    <source>
        <dbReference type="Proteomes" id="UP000325315"/>
    </source>
</evidence>
<dbReference type="PANTHER" id="PTHR33346:SF5">
    <property type="entry name" value="DEHYDRIN LEA-RELATED"/>
    <property type="match status" value="1"/>
</dbReference>
<dbReference type="GO" id="GO:0009737">
    <property type="term" value="P:response to abscisic acid"/>
    <property type="evidence" value="ECO:0007669"/>
    <property type="project" value="TreeGrafter"/>
</dbReference>
<dbReference type="AlphaFoldDB" id="A0A5B6WKB0"/>
<dbReference type="OrthoDB" id="685434at2759"/>
<organism evidence="2 3">
    <name type="scientific">Gossypium australe</name>
    <dbReference type="NCBI Taxonomy" id="47621"/>
    <lineage>
        <taxon>Eukaryota</taxon>
        <taxon>Viridiplantae</taxon>
        <taxon>Streptophyta</taxon>
        <taxon>Embryophyta</taxon>
        <taxon>Tracheophyta</taxon>
        <taxon>Spermatophyta</taxon>
        <taxon>Magnoliopsida</taxon>
        <taxon>eudicotyledons</taxon>
        <taxon>Gunneridae</taxon>
        <taxon>Pentapetalae</taxon>
        <taxon>rosids</taxon>
        <taxon>malvids</taxon>
        <taxon>Malvales</taxon>
        <taxon>Malvaceae</taxon>
        <taxon>Malvoideae</taxon>
        <taxon>Gossypium</taxon>
    </lineage>
</organism>
<name>A0A5B6WKB0_9ROSI</name>
<feature type="compositionally biased region" description="Polar residues" evidence="1">
    <location>
        <begin position="10"/>
        <end position="21"/>
    </location>
</feature>
<accession>A0A5B6WKB0</accession>
<dbReference type="Proteomes" id="UP000325315">
    <property type="component" value="Unassembled WGS sequence"/>
</dbReference>
<proteinExistence type="predicted"/>
<sequence>MADLIDENGNPIQLTDEQGNPVQLTDGYGNPIHVIGVATKSPPMHGGDQISVVAAESQQQQQYRPLPLRPEVSSKEEIQSFNSSSTSSFGDGVSEKKGRKDKTKEKLTGRNYEEEEQFHTTTNAAKTSIATTTAAPPRQPYVEQEGMCLREKIKGEIAVVNKNNNIIVALLLNHSCIFVIVMK</sequence>
<reference evidence="3" key="1">
    <citation type="journal article" date="2019" name="Plant Biotechnol. J.">
        <title>Genome sequencing of the Australian wild diploid species Gossypium australe highlights disease resistance and delayed gland morphogenesis.</title>
        <authorList>
            <person name="Cai Y."/>
            <person name="Cai X."/>
            <person name="Wang Q."/>
            <person name="Wang P."/>
            <person name="Zhang Y."/>
            <person name="Cai C."/>
            <person name="Xu Y."/>
            <person name="Wang K."/>
            <person name="Zhou Z."/>
            <person name="Wang C."/>
            <person name="Geng S."/>
            <person name="Li B."/>
            <person name="Dong Q."/>
            <person name="Hou Y."/>
            <person name="Wang H."/>
            <person name="Ai P."/>
            <person name="Liu Z."/>
            <person name="Yi F."/>
            <person name="Sun M."/>
            <person name="An G."/>
            <person name="Cheng J."/>
            <person name="Zhang Y."/>
            <person name="Shi Q."/>
            <person name="Xie Y."/>
            <person name="Shi X."/>
            <person name="Chang Y."/>
            <person name="Huang F."/>
            <person name="Chen Y."/>
            <person name="Hong S."/>
            <person name="Mi L."/>
            <person name="Sun Q."/>
            <person name="Zhang L."/>
            <person name="Zhou B."/>
            <person name="Peng R."/>
            <person name="Zhang X."/>
            <person name="Liu F."/>
        </authorList>
    </citation>
    <scope>NUCLEOTIDE SEQUENCE [LARGE SCALE GENOMIC DNA]</scope>
    <source>
        <strain evidence="3">cv. PA1801</strain>
    </source>
</reference>
<dbReference type="GO" id="GO:0009631">
    <property type="term" value="P:cold acclimation"/>
    <property type="evidence" value="ECO:0007669"/>
    <property type="project" value="TreeGrafter"/>
</dbReference>
<dbReference type="GO" id="GO:0009414">
    <property type="term" value="P:response to water deprivation"/>
    <property type="evidence" value="ECO:0007669"/>
    <property type="project" value="TreeGrafter"/>
</dbReference>
<keyword evidence="3" id="KW-1185">Reference proteome</keyword>
<comment type="caution">
    <text evidence="2">The sequence shown here is derived from an EMBL/GenBank/DDBJ whole genome shotgun (WGS) entry which is preliminary data.</text>
</comment>
<dbReference type="PANTHER" id="PTHR33346">
    <property type="entry name" value="DEHYDRIN XERO 2-RELATED"/>
    <property type="match status" value="1"/>
</dbReference>
<feature type="region of interest" description="Disordered" evidence="1">
    <location>
        <begin position="1"/>
        <end position="21"/>
    </location>
</feature>
<evidence type="ECO:0000313" key="2">
    <source>
        <dbReference type="EMBL" id="KAA3482331.1"/>
    </source>
</evidence>